<comment type="caution">
    <text evidence="2">The sequence shown here is derived from an EMBL/GenBank/DDBJ whole genome shotgun (WGS) entry which is preliminary data.</text>
</comment>
<reference evidence="2 3" key="1">
    <citation type="submission" date="2019-12" db="EMBL/GenBank/DDBJ databases">
        <title>Genomic-based taxomic classification of the family Erythrobacteraceae.</title>
        <authorList>
            <person name="Xu L."/>
        </authorList>
    </citation>
    <scope>NUCLEOTIDE SEQUENCE [LARGE SCALE GENOMIC DNA]</scope>
    <source>
        <strain evidence="2 3">KCTC 52763</strain>
    </source>
</reference>
<keyword evidence="3" id="KW-1185">Reference proteome</keyword>
<accession>A0A844ZTM5</accession>
<name>A0A844ZTM5_9SPHN</name>
<evidence type="ECO:0000259" key="1">
    <source>
        <dbReference type="Pfam" id="PF14338"/>
    </source>
</evidence>
<dbReference type="Pfam" id="PF14338">
    <property type="entry name" value="Mrr_N"/>
    <property type="match status" value="1"/>
</dbReference>
<evidence type="ECO:0000313" key="2">
    <source>
        <dbReference type="EMBL" id="MXO90652.1"/>
    </source>
</evidence>
<dbReference type="Proteomes" id="UP000442714">
    <property type="component" value="Unassembled WGS sequence"/>
</dbReference>
<protein>
    <recommendedName>
        <fullName evidence="1">Restriction system protein Mrr-like N-terminal domain-containing protein</fullName>
    </recommendedName>
</protein>
<feature type="domain" description="Restriction system protein Mrr-like N-terminal" evidence="1">
    <location>
        <begin position="65"/>
        <end position="153"/>
    </location>
</feature>
<dbReference type="EMBL" id="WTYX01000001">
    <property type="protein sequence ID" value="MXO90652.1"/>
    <property type="molecule type" value="Genomic_DNA"/>
</dbReference>
<sequence length="158" mass="18257">MEIELNSDIMAKLFSRRVGGRSIVTKGPRYNSLRNRRKEIDERTRSLRLKLSEQSGRSSEDDVAKAVLKVLLQAENHKATLNEIRERLPEFLELSDADRSVSDSRPKEQVWEQQLRNIVSHRSVDGNFIKQGYLESPERGILRLTDRGHRFLASDANQ</sequence>
<organism evidence="2 3">
    <name type="scientific">Pontixanthobacter aquaemixtae</name>
    <dbReference type="NCBI Taxonomy" id="1958940"/>
    <lineage>
        <taxon>Bacteria</taxon>
        <taxon>Pseudomonadati</taxon>
        <taxon>Pseudomonadota</taxon>
        <taxon>Alphaproteobacteria</taxon>
        <taxon>Sphingomonadales</taxon>
        <taxon>Erythrobacteraceae</taxon>
        <taxon>Pontixanthobacter</taxon>
    </lineage>
</organism>
<proteinExistence type="predicted"/>
<dbReference type="InterPro" id="IPR025745">
    <property type="entry name" value="Mrr-like_N_dom"/>
</dbReference>
<evidence type="ECO:0000313" key="3">
    <source>
        <dbReference type="Proteomes" id="UP000442714"/>
    </source>
</evidence>
<gene>
    <name evidence="2" type="ORF">GRI41_07450</name>
</gene>
<dbReference type="AlphaFoldDB" id="A0A844ZTM5"/>